<dbReference type="EMBL" id="JACFXV010000038">
    <property type="protein sequence ID" value="MBA5776236.1"/>
    <property type="molecule type" value="Genomic_DNA"/>
</dbReference>
<dbReference type="AlphaFoldDB" id="A0A839AAM1"/>
<proteinExistence type="predicted"/>
<keyword evidence="4" id="KW-1185">Reference proteome</keyword>
<accession>A0A839AAM1</accession>
<sequence length="158" mass="17050">MHELPRRNLVQAAFAVLAFACALPAAAEDGGVVVMTDRAKVFRIDKPADTVIVGNPAIADVTMHDRNTVVVTGKVFGTTNLVILDRNAEPIIDEVIIVRPSDTGLVTVQRNVARFSYSCSPVCEPTLRVGDQKDTFELTTQQVESRNKMAEAQAGVAN</sequence>
<dbReference type="RefSeq" id="WP_182162438.1">
    <property type="nucleotide sequence ID" value="NZ_JACFXV010000038.1"/>
</dbReference>
<keyword evidence="1" id="KW-0732">Signal</keyword>
<reference evidence="3 4" key="1">
    <citation type="submission" date="2020-07" db="EMBL/GenBank/DDBJ databases">
        <title>Stappia sp., F7233, whole genome shotgun sequencing project.</title>
        <authorList>
            <person name="Jiang S."/>
            <person name="Liu Z.W."/>
            <person name="Du Z.J."/>
        </authorList>
    </citation>
    <scope>NUCLEOTIDE SEQUENCE [LARGE SCALE GENOMIC DNA]</scope>
    <source>
        <strain evidence="3 4">F7233</strain>
    </source>
</reference>
<dbReference type="Pfam" id="PF13629">
    <property type="entry name" value="T2SS-T3SS_pil_N"/>
    <property type="match status" value="1"/>
</dbReference>
<dbReference type="InterPro" id="IPR032789">
    <property type="entry name" value="T2SS-T3SS_pil_N"/>
</dbReference>
<feature type="signal peptide" evidence="1">
    <location>
        <begin position="1"/>
        <end position="27"/>
    </location>
</feature>
<feature type="chain" id="PRO_5032402982" evidence="1">
    <location>
        <begin position="28"/>
        <end position="158"/>
    </location>
</feature>
<organism evidence="3 4">
    <name type="scientific">Stappia albiluteola</name>
    <dbReference type="NCBI Taxonomy" id="2758565"/>
    <lineage>
        <taxon>Bacteria</taxon>
        <taxon>Pseudomonadati</taxon>
        <taxon>Pseudomonadota</taxon>
        <taxon>Alphaproteobacteria</taxon>
        <taxon>Hyphomicrobiales</taxon>
        <taxon>Stappiaceae</taxon>
        <taxon>Stappia</taxon>
    </lineage>
</organism>
<comment type="caution">
    <text evidence="3">The sequence shown here is derived from an EMBL/GenBank/DDBJ whole genome shotgun (WGS) entry which is preliminary data.</text>
</comment>
<gene>
    <name evidence="3" type="ORF">H2509_03760</name>
</gene>
<protein>
    <submittedName>
        <fullName evidence="3">Pilus assembly protein N-terminal domain-containing protein</fullName>
    </submittedName>
</protein>
<dbReference type="PROSITE" id="PS00430">
    <property type="entry name" value="TONB_DEPENDENT_REC_1"/>
    <property type="match status" value="1"/>
</dbReference>
<feature type="domain" description="Pilus formation protein N-terminal" evidence="2">
    <location>
        <begin position="34"/>
        <end position="98"/>
    </location>
</feature>
<dbReference type="InterPro" id="IPR010916">
    <property type="entry name" value="TonB_box_CS"/>
</dbReference>
<dbReference type="Proteomes" id="UP000541109">
    <property type="component" value="Unassembled WGS sequence"/>
</dbReference>
<evidence type="ECO:0000313" key="4">
    <source>
        <dbReference type="Proteomes" id="UP000541109"/>
    </source>
</evidence>
<dbReference type="PROSITE" id="PS51257">
    <property type="entry name" value="PROKAR_LIPOPROTEIN"/>
    <property type="match status" value="1"/>
</dbReference>
<evidence type="ECO:0000313" key="3">
    <source>
        <dbReference type="EMBL" id="MBA5776236.1"/>
    </source>
</evidence>
<evidence type="ECO:0000256" key="1">
    <source>
        <dbReference type="SAM" id="SignalP"/>
    </source>
</evidence>
<evidence type="ECO:0000259" key="2">
    <source>
        <dbReference type="Pfam" id="PF13629"/>
    </source>
</evidence>
<name>A0A839AAM1_9HYPH</name>